<name>A0A1Z4N0Y7_9CYAN</name>
<dbReference type="SUPFAM" id="SSF48371">
    <property type="entry name" value="ARM repeat"/>
    <property type="match status" value="1"/>
</dbReference>
<evidence type="ECO:0000256" key="1">
    <source>
        <dbReference type="ARBA" id="ARBA00009299"/>
    </source>
</evidence>
<evidence type="ECO:0000256" key="3">
    <source>
        <dbReference type="ARBA" id="ARBA00022738"/>
    </source>
</evidence>
<evidence type="ECO:0000256" key="4">
    <source>
        <dbReference type="ARBA" id="ARBA00023239"/>
    </source>
</evidence>
<keyword evidence="3" id="KW-0605">Phycobilisome</keyword>
<dbReference type="Proteomes" id="UP000218785">
    <property type="component" value="Chromosome"/>
</dbReference>
<dbReference type="GO" id="GO:0030089">
    <property type="term" value="C:phycobilisome"/>
    <property type="evidence" value="ECO:0007669"/>
    <property type="project" value="UniProtKB-KW"/>
</dbReference>
<dbReference type="SMART" id="SM00567">
    <property type="entry name" value="EZ_HEAT"/>
    <property type="match status" value="3"/>
</dbReference>
<dbReference type="EMBL" id="AP018248">
    <property type="protein sequence ID" value="BAY99369.1"/>
    <property type="molecule type" value="Genomic_DNA"/>
</dbReference>
<dbReference type="PANTHER" id="PTHR12697">
    <property type="entry name" value="PBS LYASE HEAT-LIKE PROTEIN"/>
    <property type="match status" value="1"/>
</dbReference>
<accession>A0A1Z4N0Y7</accession>
<proteinExistence type="inferred from homology"/>
<organism evidence="5 6">
    <name type="scientific">Tolypothrix tenuis PCC 7101</name>
    <dbReference type="NCBI Taxonomy" id="231146"/>
    <lineage>
        <taxon>Bacteria</taxon>
        <taxon>Bacillati</taxon>
        <taxon>Cyanobacteriota</taxon>
        <taxon>Cyanophyceae</taxon>
        <taxon>Nostocales</taxon>
        <taxon>Tolypothrichaceae</taxon>
        <taxon>Tolypothrix</taxon>
    </lineage>
</organism>
<evidence type="ECO:0000256" key="2">
    <source>
        <dbReference type="ARBA" id="ARBA00022549"/>
    </source>
</evidence>
<dbReference type="GO" id="GO:0016829">
    <property type="term" value="F:lyase activity"/>
    <property type="evidence" value="ECO:0007669"/>
    <property type="project" value="UniProtKB-KW"/>
</dbReference>
<evidence type="ECO:0000313" key="6">
    <source>
        <dbReference type="Proteomes" id="UP000218785"/>
    </source>
</evidence>
<gene>
    <name evidence="5" type="ORF">NIES37_33510</name>
</gene>
<comment type="similarity">
    <text evidence="1">Belongs to the CpcE/RpcE/PecE family.</text>
</comment>
<sequence length="331" mass="35360">MVLTLSACNLDSVKDSKVQRLADEKNVKELIAGYIQKPPTFGTDQAAEALGNLGDKQAVEPLIAVLNTPVKASASSAEIKTHAAAAIALGKLKDTRAVKPLVANVNHPSSRIAIAAKTGLKDIAATNPKIVDQVLPGFKKDDPASVIAMGAIGKPALEPMLAALKEPDARMRTNAASVLADIGDPKAIEPLTKNLTDWASSPMVGVALEKLNWQAVSDADKVHLLIAKSKGEELRNNWEMTKGVLLKDLDSKDPRTLSYALYSFISIGGKDTTETLVKVLKEDGNKNLALAYLNCGEPTLEKAAQDWATSKGYRVVKTAKKDQQTVKWGSF</sequence>
<dbReference type="InterPro" id="IPR016024">
    <property type="entry name" value="ARM-type_fold"/>
</dbReference>
<dbReference type="PANTHER" id="PTHR12697:SF5">
    <property type="entry name" value="DEOXYHYPUSINE HYDROXYLASE"/>
    <property type="match status" value="1"/>
</dbReference>
<dbReference type="AlphaFoldDB" id="A0A1Z4N0Y7"/>
<keyword evidence="6" id="KW-1185">Reference proteome</keyword>
<keyword evidence="4" id="KW-0456">Lyase</keyword>
<reference evidence="5 6" key="1">
    <citation type="submission" date="2017-06" db="EMBL/GenBank/DDBJ databases">
        <title>Genome sequencing of cyanobaciteial culture collection at National Institute for Environmental Studies (NIES).</title>
        <authorList>
            <person name="Hirose Y."/>
            <person name="Shimura Y."/>
            <person name="Fujisawa T."/>
            <person name="Nakamura Y."/>
            <person name="Kawachi M."/>
        </authorList>
    </citation>
    <scope>NUCLEOTIDE SEQUENCE [LARGE SCALE GENOMIC DNA]</scope>
    <source>
        <strain evidence="5 6">NIES-37</strain>
    </source>
</reference>
<dbReference type="InterPro" id="IPR004155">
    <property type="entry name" value="PBS_lyase_HEAT"/>
</dbReference>
<keyword evidence="2" id="KW-0042">Antenna complex</keyword>
<evidence type="ECO:0000313" key="5">
    <source>
        <dbReference type="EMBL" id="BAY99369.1"/>
    </source>
</evidence>
<dbReference type="GO" id="GO:0016491">
    <property type="term" value="F:oxidoreductase activity"/>
    <property type="evidence" value="ECO:0007669"/>
    <property type="project" value="TreeGrafter"/>
</dbReference>
<protein>
    <submittedName>
        <fullName evidence="5">Peptidase C14 caspase catalytic subunit p20</fullName>
    </submittedName>
</protein>
<dbReference type="KEGG" id="ttq:NIES37_33510"/>
<dbReference type="Pfam" id="PF13646">
    <property type="entry name" value="HEAT_2"/>
    <property type="match status" value="2"/>
</dbReference>
<dbReference type="InterPro" id="IPR011989">
    <property type="entry name" value="ARM-like"/>
</dbReference>
<dbReference type="Gene3D" id="1.25.10.10">
    <property type="entry name" value="Leucine-rich Repeat Variant"/>
    <property type="match status" value="2"/>
</dbReference>